<protein>
    <submittedName>
        <fullName evidence="2">Uncharacterized protein</fullName>
    </submittedName>
</protein>
<dbReference type="Proteomes" id="UP000887159">
    <property type="component" value="Unassembled WGS sequence"/>
</dbReference>
<feature type="region of interest" description="Disordered" evidence="1">
    <location>
        <begin position="1"/>
        <end position="21"/>
    </location>
</feature>
<evidence type="ECO:0000313" key="3">
    <source>
        <dbReference type="Proteomes" id="UP000887159"/>
    </source>
</evidence>
<dbReference type="EMBL" id="BMAU01021401">
    <property type="protein sequence ID" value="GFY31887.1"/>
    <property type="molecule type" value="Genomic_DNA"/>
</dbReference>
<dbReference type="AlphaFoldDB" id="A0A8X6WC71"/>
<keyword evidence="3" id="KW-1185">Reference proteome</keyword>
<proteinExistence type="predicted"/>
<comment type="caution">
    <text evidence="2">The sequence shown here is derived from an EMBL/GenBank/DDBJ whole genome shotgun (WGS) entry which is preliminary data.</text>
</comment>
<evidence type="ECO:0000313" key="2">
    <source>
        <dbReference type="EMBL" id="GFY31887.1"/>
    </source>
</evidence>
<reference evidence="2" key="1">
    <citation type="submission" date="2020-08" db="EMBL/GenBank/DDBJ databases">
        <title>Multicomponent nature underlies the extraordinary mechanical properties of spider dragline silk.</title>
        <authorList>
            <person name="Kono N."/>
            <person name="Nakamura H."/>
            <person name="Mori M."/>
            <person name="Yoshida Y."/>
            <person name="Ohtoshi R."/>
            <person name="Malay A.D."/>
            <person name="Moran D.A.P."/>
            <person name="Tomita M."/>
            <person name="Numata K."/>
            <person name="Arakawa K."/>
        </authorList>
    </citation>
    <scope>NUCLEOTIDE SEQUENCE</scope>
</reference>
<evidence type="ECO:0000256" key="1">
    <source>
        <dbReference type="SAM" id="MobiDB-lite"/>
    </source>
</evidence>
<organism evidence="2 3">
    <name type="scientific">Trichonephila clavipes</name>
    <name type="common">Golden silk orbweaver</name>
    <name type="synonym">Nephila clavipes</name>
    <dbReference type="NCBI Taxonomy" id="2585209"/>
    <lineage>
        <taxon>Eukaryota</taxon>
        <taxon>Metazoa</taxon>
        <taxon>Ecdysozoa</taxon>
        <taxon>Arthropoda</taxon>
        <taxon>Chelicerata</taxon>
        <taxon>Arachnida</taxon>
        <taxon>Araneae</taxon>
        <taxon>Araneomorphae</taxon>
        <taxon>Entelegynae</taxon>
        <taxon>Araneoidea</taxon>
        <taxon>Nephilidae</taxon>
        <taxon>Trichonephila</taxon>
    </lineage>
</organism>
<gene>
    <name evidence="2" type="ORF">TNCV_2620241</name>
</gene>
<sequence>MQDLDDQQPSEKDVQREAISNAPTEKCLENVGKLNLVMLTVHIVSRSAMPLNLYFSSHTMADWTQLLHEVMLEYVEKTLSKLEISMRPNRQPLAKKGAYHPVVVTQDFFPTVLLIPGNPKRKFARNFFNCFRQINCLII</sequence>
<name>A0A8X6WC71_TRICX</name>
<accession>A0A8X6WC71</accession>